<organism evidence="2 3">
    <name type="scientific">Vagococcus hydrophili</name>
    <dbReference type="NCBI Taxonomy" id="2714947"/>
    <lineage>
        <taxon>Bacteria</taxon>
        <taxon>Bacillati</taxon>
        <taxon>Bacillota</taxon>
        <taxon>Bacilli</taxon>
        <taxon>Lactobacillales</taxon>
        <taxon>Enterococcaceae</taxon>
        <taxon>Vagococcus</taxon>
    </lineage>
</organism>
<reference evidence="2 3" key="1">
    <citation type="submission" date="2020-03" db="EMBL/GenBank/DDBJ databases">
        <title>Vagococcus sp. nov., isolated from beetles.</title>
        <authorList>
            <person name="Hyun D.-W."/>
            <person name="Bae J.-W."/>
        </authorList>
    </citation>
    <scope>NUCLEOTIDE SEQUENCE [LARGE SCALE GENOMIC DNA]</scope>
    <source>
        <strain evidence="2 3">HDW17B</strain>
    </source>
</reference>
<proteinExistence type="predicted"/>
<dbReference type="Proteomes" id="UP000501747">
    <property type="component" value="Chromosome"/>
</dbReference>
<evidence type="ECO:0000313" key="2">
    <source>
        <dbReference type="EMBL" id="QIL47483.1"/>
    </source>
</evidence>
<evidence type="ECO:0000256" key="1">
    <source>
        <dbReference type="SAM" id="Coils"/>
    </source>
</evidence>
<name>A0A6G8ARC8_9ENTE</name>
<gene>
    <name evidence="2" type="ORF">G7082_02500</name>
</gene>
<dbReference type="RefSeq" id="WP_166033600.1">
    <property type="nucleotide sequence ID" value="NZ_CP049887.1"/>
</dbReference>
<feature type="coiled-coil region" evidence="1">
    <location>
        <begin position="111"/>
        <end position="138"/>
    </location>
</feature>
<dbReference type="AlphaFoldDB" id="A0A6G8ARC8"/>
<keyword evidence="1" id="KW-0175">Coiled coil</keyword>
<sequence>MERKLSFSCNLEEKQSKSTEVPVTLKPEIQTKISSLEEEYNEISLKQDMIQETIIYELYKEKKGLVQELSSVQLELEFLKQDNKYYTKLLKTLDKQNVDFNKEVSEHVLRLKKLEIKREEINDSIELNEQRKERIERILTLDEAKIETMDVYNGKMVEVADNISNRRIKLEELEMNTKNIEKKKISFDDYFCKEKEATGDLIDVLQSFEVNNQRKKIRVQEDIEENTQKIMQLTDNIHLLKNQKEYIEKRLFKIKGNSKGILSNILKNEVYVIVTEELPKELSQGEADSIRSWNKLLLLNKNIKVATLDFNSDILNTIVNYKKMGWLPQSVSVHNLFDDLIGISQSKSSKISVNDSRKEALIPFFAKEEDGIKYYYDDNEKTTLTIKEQPDTHLEYYHFVNEEKEYIEVYNDGYLVMVRELVDKQSEVQKYFDFNGDVAITIKIENNQLEYIKYQDLYFHSHQELLIYWLTHHIEKYTKINLILDQESQLLNDRELFNNHGINLVPLIQNNESPREITEFIKNNQFEEIFVLNRMLFNQIEPDLMDDCLVRILDGYDQAYQESVKTKIIIDSY</sequence>
<accession>A0A6G8ARC8</accession>
<dbReference type="EMBL" id="CP049887">
    <property type="protein sequence ID" value="QIL47483.1"/>
    <property type="molecule type" value="Genomic_DNA"/>
</dbReference>
<protein>
    <submittedName>
        <fullName evidence="2">Uncharacterized protein</fullName>
    </submittedName>
</protein>
<feature type="coiled-coil region" evidence="1">
    <location>
        <begin position="216"/>
        <end position="250"/>
    </location>
</feature>
<dbReference type="KEGG" id="vhy:G7082_02500"/>
<keyword evidence="3" id="KW-1185">Reference proteome</keyword>
<evidence type="ECO:0000313" key="3">
    <source>
        <dbReference type="Proteomes" id="UP000501747"/>
    </source>
</evidence>